<protein>
    <submittedName>
        <fullName evidence="3">DUF4097 and DUF4098 domain-containing protein YvlB</fullName>
    </submittedName>
</protein>
<reference evidence="3 4" key="1">
    <citation type="submission" date="2020-08" db="EMBL/GenBank/DDBJ databases">
        <title>Genomic Encyclopedia of Type Strains, Phase IV (KMG-IV): sequencing the most valuable type-strain genomes for metagenomic binning, comparative biology and taxonomic classification.</title>
        <authorList>
            <person name="Goeker M."/>
        </authorList>
    </citation>
    <scope>NUCLEOTIDE SEQUENCE [LARGE SCALE GENOMIC DNA]</scope>
    <source>
        <strain evidence="3 4">DSM 26723</strain>
    </source>
</reference>
<organism evidence="3 4">
    <name type="scientific">Povalibacter uvarum</name>
    <dbReference type="NCBI Taxonomy" id="732238"/>
    <lineage>
        <taxon>Bacteria</taxon>
        <taxon>Pseudomonadati</taxon>
        <taxon>Pseudomonadota</taxon>
        <taxon>Gammaproteobacteria</taxon>
        <taxon>Steroidobacterales</taxon>
        <taxon>Steroidobacteraceae</taxon>
        <taxon>Povalibacter</taxon>
    </lineage>
</organism>
<proteinExistence type="predicted"/>
<gene>
    <name evidence="3" type="ORF">HNQ60_001384</name>
</gene>
<name>A0A841HI82_9GAMM</name>
<dbReference type="Pfam" id="PF13349">
    <property type="entry name" value="DUF4097"/>
    <property type="match status" value="1"/>
</dbReference>
<evidence type="ECO:0000256" key="1">
    <source>
        <dbReference type="SAM" id="SignalP"/>
    </source>
</evidence>
<evidence type="ECO:0000259" key="2">
    <source>
        <dbReference type="Pfam" id="PF13349"/>
    </source>
</evidence>
<evidence type="ECO:0000313" key="3">
    <source>
        <dbReference type="EMBL" id="MBB6092506.1"/>
    </source>
</evidence>
<feature type="domain" description="DUF4097" evidence="2">
    <location>
        <begin position="38"/>
        <end position="232"/>
    </location>
</feature>
<keyword evidence="4" id="KW-1185">Reference proteome</keyword>
<comment type="caution">
    <text evidence="3">The sequence shown here is derived from an EMBL/GenBank/DDBJ whole genome shotgun (WGS) entry which is preliminary data.</text>
</comment>
<feature type="signal peptide" evidence="1">
    <location>
        <begin position="1"/>
        <end position="22"/>
    </location>
</feature>
<sequence>MASSLRLTLVIAALCAGNAAIADTVERTVPADARGEVEIINTSGDVQVRGWDRAEVQIHADLDDETEKLDVQSSQGRTTINVIRRGRSSSGSSDLIVEVPRDSTLLVKTVSADQTISDVRGVQRLQAVSGSISTRVWGEEITVRTISGDVIVAGHGTTSRTAVNTVSGDVNLSDVSGELNVETVTGDMQIRMPTLSRGRIQTTNGNLNLHAMLSADARLEAEAINGDLSFMFKQPVNVEFDVETFNGEIDNCFGPKSVRTREFAPGNALRFKEGNGSARVRVKTLNGGVEICK</sequence>
<evidence type="ECO:0000313" key="4">
    <source>
        <dbReference type="Proteomes" id="UP000588068"/>
    </source>
</evidence>
<feature type="chain" id="PRO_5033011115" evidence="1">
    <location>
        <begin position="23"/>
        <end position="293"/>
    </location>
</feature>
<dbReference type="AlphaFoldDB" id="A0A841HI82"/>
<accession>A0A841HI82</accession>
<keyword evidence="1" id="KW-0732">Signal</keyword>
<dbReference type="Proteomes" id="UP000588068">
    <property type="component" value="Unassembled WGS sequence"/>
</dbReference>
<dbReference type="EMBL" id="JACHHZ010000002">
    <property type="protein sequence ID" value="MBB6092506.1"/>
    <property type="molecule type" value="Genomic_DNA"/>
</dbReference>
<dbReference type="InterPro" id="IPR025164">
    <property type="entry name" value="Toastrack_DUF4097"/>
</dbReference>
<dbReference type="RefSeq" id="WP_184330302.1">
    <property type="nucleotide sequence ID" value="NZ_JACHHZ010000002.1"/>
</dbReference>